<evidence type="ECO:0000256" key="10">
    <source>
        <dbReference type="ARBA" id="ARBA00023077"/>
    </source>
</evidence>
<evidence type="ECO:0000256" key="9">
    <source>
        <dbReference type="ARBA" id="ARBA00023065"/>
    </source>
</evidence>
<dbReference type="SMART" id="SM00965">
    <property type="entry name" value="STN"/>
    <property type="match status" value="1"/>
</dbReference>
<dbReference type="Pfam" id="PF00593">
    <property type="entry name" value="TonB_dep_Rec_b-barrel"/>
    <property type="match status" value="1"/>
</dbReference>
<evidence type="ECO:0000256" key="2">
    <source>
        <dbReference type="ARBA" id="ARBA00009810"/>
    </source>
</evidence>
<keyword evidence="3 14" id="KW-0813">Transport</keyword>
<organism evidence="19 20">
    <name type="scientific">Janthinobacterium lividum</name>
    <dbReference type="NCBI Taxonomy" id="29581"/>
    <lineage>
        <taxon>Bacteria</taxon>
        <taxon>Pseudomonadati</taxon>
        <taxon>Pseudomonadota</taxon>
        <taxon>Betaproteobacteria</taxon>
        <taxon>Burkholderiales</taxon>
        <taxon>Oxalobacteraceae</taxon>
        <taxon>Janthinobacterium</taxon>
    </lineage>
</organism>
<dbReference type="InterPro" id="IPR010917">
    <property type="entry name" value="TonB_rcpt_CS"/>
</dbReference>
<dbReference type="Pfam" id="PF07715">
    <property type="entry name" value="Plug"/>
    <property type="match status" value="1"/>
</dbReference>
<evidence type="ECO:0000256" key="4">
    <source>
        <dbReference type="ARBA" id="ARBA00022452"/>
    </source>
</evidence>
<evidence type="ECO:0000256" key="1">
    <source>
        <dbReference type="ARBA" id="ARBA00004571"/>
    </source>
</evidence>
<dbReference type="InterPro" id="IPR039426">
    <property type="entry name" value="TonB-dep_rcpt-like"/>
</dbReference>
<evidence type="ECO:0000256" key="17">
    <source>
        <dbReference type="SAM" id="SignalP"/>
    </source>
</evidence>
<dbReference type="Proteomes" id="UP001237592">
    <property type="component" value="Unassembled WGS sequence"/>
</dbReference>
<comment type="caution">
    <text evidence="19">The sequence shown here is derived from an EMBL/GenBank/DDBJ whole genome shotgun (WGS) entry which is preliminary data.</text>
</comment>
<dbReference type="InterPro" id="IPR036942">
    <property type="entry name" value="Beta-barrel_TonB_sf"/>
</dbReference>
<name>A0ABU0XZF6_9BURK</name>
<keyword evidence="6 14" id="KW-0812">Transmembrane</keyword>
<keyword evidence="9" id="KW-0406">Ion transport</keyword>
<evidence type="ECO:0000256" key="11">
    <source>
        <dbReference type="ARBA" id="ARBA00023136"/>
    </source>
</evidence>
<dbReference type="Gene3D" id="2.170.130.10">
    <property type="entry name" value="TonB-dependent receptor, plug domain"/>
    <property type="match status" value="1"/>
</dbReference>
<dbReference type="InterPro" id="IPR000531">
    <property type="entry name" value="Beta-barrel_TonB"/>
</dbReference>
<keyword evidence="5" id="KW-0410">Iron transport</keyword>
<proteinExistence type="inferred from homology"/>
<dbReference type="InterPro" id="IPR010105">
    <property type="entry name" value="TonB_sidphr_rcpt"/>
</dbReference>
<feature type="signal peptide" evidence="17">
    <location>
        <begin position="1"/>
        <end position="40"/>
    </location>
</feature>
<feature type="short sequence motif" description="TonB C-terminal box" evidence="15">
    <location>
        <begin position="786"/>
        <end position="803"/>
    </location>
</feature>
<evidence type="ECO:0000256" key="13">
    <source>
        <dbReference type="ARBA" id="ARBA00023237"/>
    </source>
</evidence>
<evidence type="ECO:0000256" key="7">
    <source>
        <dbReference type="ARBA" id="ARBA00022729"/>
    </source>
</evidence>
<keyword evidence="12 19" id="KW-0675">Receptor</keyword>
<sequence length="803" mass="86674">MSVRRKQRYYISTPQILPIARAVSLAVCSLALYAATPALAQVQAANAQQAGAMRLAYDIPAGPLAPALRSLASTANLLLSYTPDQASGKSTAGLQGQYTPQAALAALLAGTGLQAVELEAGSYVLRTAPAVASTVPDAVMPLISVMAAADAGEGTVARGYVPISVAATKMGTPLLETPRAISVVTREQIKTQAPKSIEQALAYTAGVLTDVTGADVRMSGATIRGFSDGSSYYQDGLKLLSAGSYGSWNSEMADLDSVEVIKGPASVFYGQGRPGGMINVTSKLPGADHVNSVGFSAGRYHRYQINADLGGAVAGNDGLLYRVTLTGRDADDRPIESKNNRVSISPSLRWDISARTSLTVLGTYSQERGTPKPWWPSLFVHPHIKDLPVSRTAGDPSFDYFDRDTRALGYMFEHATGNGWKLTQNLRYATIKVDYQHIYAMDLLPDGRTATRGSLAEKVDGKTWTVDSRAQKDFRWGEIGHRFVAGIDYLKYKENDGLGFGWDVPNLDIHAPVYHQSIAAPGLDYTDTELKQTGIYTLNQFKLGAWVANASLRHDRARSTQLNSASTRIDDNATTGSAGLLYLFDNGVAPYASYATSFDPATGRDFDGKAFQPRKGKQVELGIKYQPAGTSTMLTASLFDLTQTNVTTPDPLHPRSSLQTGEVRSTGVELEGTFKPLPELSVLAGYTYLDPRTTKSNRDYEIGRQTLQTTRHAASVWLDYRPMAVPGLMLAGGLRYRGSSPYNGAANALYMNDPYTLADIAVAYETARYRLALNIGNVFDKKYFGGIFRGAEREALLSLKVNF</sequence>
<dbReference type="Gene3D" id="3.55.50.30">
    <property type="match status" value="1"/>
</dbReference>
<keyword evidence="4 14" id="KW-1134">Transmembrane beta strand</keyword>
<feature type="chain" id="PRO_5046235116" evidence="17">
    <location>
        <begin position="41"/>
        <end position="803"/>
    </location>
</feature>
<keyword evidence="20" id="KW-1185">Reference proteome</keyword>
<dbReference type="PANTHER" id="PTHR32552:SF68">
    <property type="entry name" value="FERRICHROME OUTER MEMBRANE TRANSPORTER_PHAGE RECEPTOR"/>
    <property type="match status" value="1"/>
</dbReference>
<evidence type="ECO:0000256" key="6">
    <source>
        <dbReference type="ARBA" id="ARBA00022692"/>
    </source>
</evidence>
<evidence type="ECO:0000259" key="18">
    <source>
        <dbReference type="SMART" id="SM00965"/>
    </source>
</evidence>
<dbReference type="PROSITE" id="PS52016">
    <property type="entry name" value="TONB_DEPENDENT_REC_3"/>
    <property type="match status" value="1"/>
</dbReference>
<dbReference type="InterPro" id="IPR011662">
    <property type="entry name" value="Secretin/TonB_short_N"/>
</dbReference>
<evidence type="ECO:0000256" key="8">
    <source>
        <dbReference type="ARBA" id="ARBA00023004"/>
    </source>
</evidence>
<dbReference type="CDD" id="cd01347">
    <property type="entry name" value="ligand_gated_channel"/>
    <property type="match status" value="1"/>
</dbReference>
<gene>
    <name evidence="19" type="ORF">RB624_24145</name>
</gene>
<accession>A0ABU0XZF6</accession>
<evidence type="ECO:0000256" key="15">
    <source>
        <dbReference type="PROSITE-ProRule" id="PRU10144"/>
    </source>
</evidence>
<keyword evidence="10 16" id="KW-0798">TonB box</keyword>
<evidence type="ECO:0000256" key="3">
    <source>
        <dbReference type="ARBA" id="ARBA00022448"/>
    </source>
</evidence>
<evidence type="ECO:0000256" key="5">
    <source>
        <dbReference type="ARBA" id="ARBA00022496"/>
    </source>
</evidence>
<dbReference type="InterPro" id="IPR037066">
    <property type="entry name" value="Plug_dom_sf"/>
</dbReference>
<keyword evidence="13 14" id="KW-0998">Cell outer membrane</keyword>
<comment type="subcellular location">
    <subcellularLocation>
        <location evidence="1 14">Cell outer membrane</location>
        <topology evidence="1 14">Multi-pass membrane protein</topology>
    </subcellularLocation>
</comment>
<dbReference type="EMBL" id="JAVFKP010000007">
    <property type="protein sequence ID" value="MDQ4628981.1"/>
    <property type="molecule type" value="Genomic_DNA"/>
</dbReference>
<evidence type="ECO:0000313" key="19">
    <source>
        <dbReference type="EMBL" id="MDQ4628981.1"/>
    </source>
</evidence>
<dbReference type="PANTHER" id="PTHR32552">
    <property type="entry name" value="FERRICHROME IRON RECEPTOR-RELATED"/>
    <property type="match status" value="1"/>
</dbReference>
<reference evidence="19 20" key="1">
    <citation type="submission" date="2023-08" db="EMBL/GenBank/DDBJ databases">
        <title>Draft genome sequence of Janthinobacterium lividum.</title>
        <authorList>
            <person name="Chun B.H."/>
            <person name="Lee Y."/>
        </authorList>
    </citation>
    <scope>NUCLEOTIDE SEQUENCE [LARGE SCALE GENOMIC DNA]</scope>
    <source>
        <strain evidence="19 20">AMJK</strain>
    </source>
</reference>
<evidence type="ECO:0000256" key="14">
    <source>
        <dbReference type="PROSITE-ProRule" id="PRU01360"/>
    </source>
</evidence>
<dbReference type="InterPro" id="IPR012910">
    <property type="entry name" value="Plug_dom"/>
</dbReference>
<dbReference type="Gene3D" id="2.40.170.20">
    <property type="entry name" value="TonB-dependent receptor, beta-barrel domain"/>
    <property type="match status" value="1"/>
</dbReference>
<evidence type="ECO:0000313" key="20">
    <source>
        <dbReference type="Proteomes" id="UP001237592"/>
    </source>
</evidence>
<dbReference type="PROSITE" id="PS01156">
    <property type="entry name" value="TONB_DEPENDENT_REC_2"/>
    <property type="match status" value="1"/>
</dbReference>
<evidence type="ECO:0000256" key="16">
    <source>
        <dbReference type="RuleBase" id="RU003357"/>
    </source>
</evidence>
<protein>
    <submittedName>
        <fullName evidence="19">TonB-dependent siderophore receptor</fullName>
    </submittedName>
</protein>
<evidence type="ECO:0000256" key="12">
    <source>
        <dbReference type="ARBA" id="ARBA00023170"/>
    </source>
</evidence>
<dbReference type="SUPFAM" id="SSF56935">
    <property type="entry name" value="Porins"/>
    <property type="match status" value="1"/>
</dbReference>
<keyword evidence="11 14" id="KW-0472">Membrane</keyword>
<dbReference type="RefSeq" id="WP_307780421.1">
    <property type="nucleotide sequence ID" value="NZ_JAVFKP010000007.1"/>
</dbReference>
<keyword evidence="8" id="KW-0408">Iron</keyword>
<dbReference type="NCBIfam" id="TIGR01783">
    <property type="entry name" value="TonB-siderophor"/>
    <property type="match status" value="1"/>
</dbReference>
<keyword evidence="7 17" id="KW-0732">Signal</keyword>
<dbReference type="Pfam" id="PF07660">
    <property type="entry name" value="STN"/>
    <property type="match status" value="1"/>
</dbReference>
<comment type="similarity">
    <text evidence="2 14 16">Belongs to the TonB-dependent receptor family.</text>
</comment>
<feature type="domain" description="Secretin/TonB short N-terminal" evidence="18">
    <location>
        <begin position="77"/>
        <end position="128"/>
    </location>
</feature>